<dbReference type="Proteomes" id="UP000739538">
    <property type="component" value="Unassembled WGS sequence"/>
</dbReference>
<dbReference type="CDD" id="cd11715">
    <property type="entry name" value="THUMP_AdoMetMT"/>
    <property type="match status" value="1"/>
</dbReference>
<dbReference type="PANTHER" id="PTHR47313:SF1">
    <property type="entry name" value="RIBOSOMAL RNA LARGE SUBUNIT METHYLTRANSFERASE K_L"/>
    <property type="match status" value="1"/>
</dbReference>
<dbReference type="SUPFAM" id="SSF53335">
    <property type="entry name" value="S-adenosyl-L-methionine-dependent methyltransferases"/>
    <property type="match status" value="1"/>
</dbReference>
<protein>
    <recommendedName>
        <fullName evidence="4">THUMP domain-containing protein</fullName>
    </recommendedName>
</protein>
<dbReference type="PANTHER" id="PTHR47313">
    <property type="entry name" value="RIBOSOMAL RNA LARGE SUBUNIT METHYLTRANSFERASE K/L"/>
    <property type="match status" value="1"/>
</dbReference>
<evidence type="ECO:0000256" key="2">
    <source>
        <dbReference type="ARBA" id="ARBA00022679"/>
    </source>
</evidence>
<comment type="caution">
    <text evidence="5">The sequence shown here is derived from an EMBL/GenBank/DDBJ whole genome shotgun (WGS) entry which is preliminary data.</text>
</comment>
<dbReference type="GO" id="GO:0070043">
    <property type="term" value="F:rRNA (guanine-N7-)-methyltransferase activity"/>
    <property type="evidence" value="ECO:0007669"/>
    <property type="project" value="TreeGrafter"/>
</dbReference>
<feature type="domain" description="THUMP" evidence="4">
    <location>
        <begin position="44"/>
        <end position="155"/>
    </location>
</feature>
<dbReference type="InterPro" id="IPR053943">
    <property type="entry name" value="RlmKL-like_Mtase_CS"/>
</dbReference>
<dbReference type="Pfam" id="PF02926">
    <property type="entry name" value="THUMP"/>
    <property type="match status" value="1"/>
</dbReference>
<dbReference type="InterPro" id="IPR000241">
    <property type="entry name" value="RlmKL-like_Mtase"/>
</dbReference>
<dbReference type="GO" id="GO:0003723">
    <property type="term" value="F:RNA binding"/>
    <property type="evidence" value="ECO:0007669"/>
    <property type="project" value="UniProtKB-UniRule"/>
</dbReference>
<name>A0A956SFU9_UNCEI</name>
<evidence type="ECO:0000313" key="5">
    <source>
        <dbReference type="EMBL" id="MCA9759080.1"/>
    </source>
</evidence>
<dbReference type="Pfam" id="PF01170">
    <property type="entry name" value="UPF0020"/>
    <property type="match status" value="1"/>
</dbReference>
<dbReference type="EMBL" id="JAGQHS010000260">
    <property type="protein sequence ID" value="MCA9759080.1"/>
    <property type="molecule type" value="Genomic_DNA"/>
</dbReference>
<sequence length="373" mass="42136">MPKRFYATVGVGVEGIVGQELQALGIEVARTEPGRVRFEGELEDLYRALIHLRCASRVVREICFEEISYEEDIYDVVRDIDWTEWLTPEMTFRVTFNVHSSLLQSTRFGMYRIKDAICDQMVDRLGRRASVDTESADLYVQCYLENRRFSIGLDGAGAPLHMRGYRSASHKSPLREHLAAAMVLHSRWDPSQPLHDPFCGSGTILIEAAALATHTPPSHWRKQFGCESWPDFDPDRFAELRAEAESGIMPAEGLRISGSDISARWIESARANVRSAGFEGVIHVEQGDVAAMDLLPGSSIVTNPPYGIRVGDESTYLPTWNAFRDRMLLYPGTRMAMLVPAEGVEKAFRLRPFKRNRMNNGPIQCLLLQYEVH</sequence>
<keyword evidence="3" id="KW-0694">RNA-binding</keyword>
<dbReference type="InterPro" id="IPR054170">
    <property type="entry name" value="RlmL_1st"/>
</dbReference>
<evidence type="ECO:0000313" key="6">
    <source>
        <dbReference type="Proteomes" id="UP000739538"/>
    </source>
</evidence>
<accession>A0A956SFU9</accession>
<keyword evidence="1" id="KW-0489">Methyltransferase</keyword>
<evidence type="ECO:0000256" key="3">
    <source>
        <dbReference type="PROSITE-ProRule" id="PRU00529"/>
    </source>
</evidence>
<dbReference type="AlphaFoldDB" id="A0A956SFU9"/>
<reference evidence="5" key="1">
    <citation type="submission" date="2020-04" db="EMBL/GenBank/DDBJ databases">
        <authorList>
            <person name="Zhang T."/>
        </authorList>
    </citation>
    <scope>NUCLEOTIDE SEQUENCE</scope>
    <source>
        <strain evidence="5">HKST-UBA02</strain>
    </source>
</reference>
<keyword evidence="2" id="KW-0808">Transferase</keyword>
<dbReference type="PROSITE" id="PS01261">
    <property type="entry name" value="UPF0020"/>
    <property type="match status" value="1"/>
</dbReference>
<organism evidence="5 6">
    <name type="scientific">Eiseniibacteriota bacterium</name>
    <dbReference type="NCBI Taxonomy" id="2212470"/>
    <lineage>
        <taxon>Bacteria</taxon>
        <taxon>Candidatus Eiseniibacteriota</taxon>
    </lineage>
</organism>
<evidence type="ECO:0000259" key="4">
    <source>
        <dbReference type="PROSITE" id="PS51165"/>
    </source>
</evidence>
<dbReference type="PROSITE" id="PS00092">
    <property type="entry name" value="N6_MTASE"/>
    <property type="match status" value="1"/>
</dbReference>
<dbReference type="InterPro" id="IPR029063">
    <property type="entry name" value="SAM-dependent_MTases_sf"/>
</dbReference>
<dbReference type="PROSITE" id="PS51165">
    <property type="entry name" value="THUMP"/>
    <property type="match status" value="1"/>
</dbReference>
<dbReference type="SMART" id="SM00981">
    <property type="entry name" value="THUMP"/>
    <property type="match status" value="1"/>
</dbReference>
<dbReference type="InterPro" id="IPR002052">
    <property type="entry name" value="DNA_methylase_N6_adenine_CS"/>
</dbReference>
<dbReference type="Pfam" id="PF22020">
    <property type="entry name" value="RlmL_1st"/>
    <property type="match status" value="1"/>
</dbReference>
<dbReference type="GO" id="GO:0008990">
    <property type="term" value="F:rRNA (guanine-N2-)-methyltransferase activity"/>
    <property type="evidence" value="ECO:0007669"/>
    <property type="project" value="TreeGrafter"/>
</dbReference>
<dbReference type="Gene3D" id="3.40.50.150">
    <property type="entry name" value="Vaccinia Virus protein VP39"/>
    <property type="match status" value="1"/>
</dbReference>
<proteinExistence type="predicted"/>
<evidence type="ECO:0000256" key="1">
    <source>
        <dbReference type="ARBA" id="ARBA00022603"/>
    </source>
</evidence>
<reference evidence="5" key="2">
    <citation type="journal article" date="2021" name="Microbiome">
        <title>Successional dynamics and alternative stable states in a saline activated sludge microbial community over 9 years.</title>
        <authorList>
            <person name="Wang Y."/>
            <person name="Ye J."/>
            <person name="Ju F."/>
            <person name="Liu L."/>
            <person name="Boyd J.A."/>
            <person name="Deng Y."/>
            <person name="Parks D.H."/>
            <person name="Jiang X."/>
            <person name="Yin X."/>
            <person name="Woodcroft B.J."/>
            <person name="Tyson G.W."/>
            <person name="Hugenholtz P."/>
            <person name="Polz M.F."/>
            <person name="Zhang T."/>
        </authorList>
    </citation>
    <scope>NUCLEOTIDE SEQUENCE</scope>
    <source>
        <strain evidence="5">HKST-UBA02</strain>
    </source>
</reference>
<gene>
    <name evidence="5" type="ORF">KDA27_25025</name>
</gene>
<dbReference type="Gene3D" id="3.30.2130.30">
    <property type="match status" value="1"/>
</dbReference>
<dbReference type="InterPro" id="IPR004114">
    <property type="entry name" value="THUMP_dom"/>
</dbReference>